<reference evidence="4 5" key="1">
    <citation type="journal article" date="2015" name="Int. J. Syst. Evol. Microbiol.">
        <title>Carboxylicivirga linearis sp. nov., isolated from a sea cucumber culture pond.</title>
        <authorList>
            <person name="Wang F.Q."/>
            <person name="Zhou Y.X."/>
            <person name="Lin X.Z."/>
            <person name="Chen G.J."/>
            <person name="Du Z.J."/>
        </authorList>
    </citation>
    <scope>NUCLEOTIDE SEQUENCE [LARGE SCALE GENOMIC DNA]</scope>
    <source>
        <strain evidence="4 5">FB218</strain>
    </source>
</reference>
<dbReference type="PROSITE" id="PS50110">
    <property type="entry name" value="RESPONSE_REGULATORY"/>
    <property type="match status" value="1"/>
</dbReference>
<dbReference type="SMART" id="SM00448">
    <property type="entry name" value="REC"/>
    <property type="match status" value="1"/>
</dbReference>
<evidence type="ECO:0000256" key="2">
    <source>
        <dbReference type="PROSITE-ProRule" id="PRU00169"/>
    </source>
</evidence>
<proteinExistence type="predicted"/>
<dbReference type="InterPro" id="IPR050595">
    <property type="entry name" value="Bact_response_regulator"/>
</dbReference>
<dbReference type="InterPro" id="IPR001789">
    <property type="entry name" value="Sig_transdc_resp-reg_receiver"/>
</dbReference>
<dbReference type="SUPFAM" id="SSF53649">
    <property type="entry name" value="Alkaline phosphatase-like"/>
    <property type="match status" value="1"/>
</dbReference>
<dbReference type="Gene3D" id="3.40.50.2300">
    <property type="match status" value="1"/>
</dbReference>
<keyword evidence="1 2" id="KW-0597">Phosphoprotein</keyword>
<dbReference type="Gene3D" id="3.40.720.10">
    <property type="entry name" value="Alkaline Phosphatase, subunit A"/>
    <property type="match status" value="1"/>
</dbReference>
<evidence type="ECO:0000313" key="5">
    <source>
        <dbReference type="Proteomes" id="UP000708576"/>
    </source>
</evidence>
<dbReference type="Pfam" id="PF08665">
    <property type="entry name" value="PglZ"/>
    <property type="match status" value="1"/>
</dbReference>
<dbReference type="PANTHER" id="PTHR44591">
    <property type="entry name" value="STRESS RESPONSE REGULATOR PROTEIN 1"/>
    <property type="match status" value="1"/>
</dbReference>
<feature type="domain" description="Response regulatory" evidence="3">
    <location>
        <begin position="7"/>
        <end position="121"/>
    </location>
</feature>
<dbReference type="EMBL" id="JAGUCO010000003">
    <property type="protein sequence ID" value="MBS2097777.1"/>
    <property type="molecule type" value="Genomic_DNA"/>
</dbReference>
<evidence type="ECO:0000259" key="3">
    <source>
        <dbReference type="PROSITE" id="PS50110"/>
    </source>
</evidence>
<sequence length="518" mass="60449">MSDSNIKILWVDDEIEHLRAHIMFLKEKGYWVETATNGQDALSMVEENFYDLIFLDENMPGLSGLETLNHLKELRSEIPVIMITKSEEEDIMDQAIGNKISDYLIKPVNPRQILLSIKKNLNTKELVTKTTTSGYQSQFGQIALKINDSFTFRDWVEVYKRIIYWELELEQGDGAMDEVLRMQKNEANQAFTKFIKKEYLDWLNEKEEAPLMSHQLVKNKVLPLLDQGKKVFFIVIDNFRYDQWEVLKRVISSDYLIEDEAPFYSILPTATQYARNSIFSGLLPTQIKKMYPQYWVDEDVEEGKNQYEGELLGTLFERFRKKASYSYHKISDNDAGKNLLDNLHTLLKNDLNAIVFNFVDMLSHARTEVKMIKELARDEAAYRSLTLSWFNHSALKELLQRLKEEDVTIVLTTDHGTTRAQNPVKVIGDRNVNTNLRYKQGKNLAYKAKEVFEIKQPEKAFLPKLNVSSTYIFACQNDFFAYPNNYNHYVSYYRDTFQHGGISLEEMIIPCAQIKGRK</sequence>
<dbReference type="CDD" id="cd00156">
    <property type="entry name" value="REC"/>
    <property type="match status" value="1"/>
</dbReference>
<feature type="modified residue" description="4-aspartylphosphate" evidence="2">
    <location>
        <position position="56"/>
    </location>
</feature>
<dbReference type="RefSeq" id="WP_212214630.1">
    <property type="nucleotide sequence ID" value="NZ_JAGUCO010000003.1"/>
</dbReference>
<protein>
    <submittedName>
        <fullName evidence="4">Bifunctional response regulator/alkaline phosphatase family protein</fullName>
    </submittedName>
</protein>
<organism evidence="4 5">
    <name type="scientific">Carboxylicivirga linearis</name>
    <dbReference type="NCBI Taxonomy" id="1628157"/>
    <lineage>
        <taxon>Bacteria</taxon>
        <taxon>Pseudomonadati</taxon>
        <taxon>Bacteroidota</taxon>
        <taxon>Bacteroidia</taxon>
        <taxon>Marinilabiliales</taxon>
        <taxon>Marinilabiliaceae</taxon>
        <taxon>Carboxylicivirga</taxon>
    </lineage>
</organism>
<name>A0ABS5JSE3_9BACT</name>
<gene>
    <name evidence="4" type="ORF">KEM10_05760</name>
</gene>
<dbReference type="SUPFAM" id="SSF52172">
    <property type="entry name" value="CheY-like"/>
    <property type="match status" value="1"/>
</dbReference>
<evidence type="ECO:0000256" key="1">
    <source>
        <dbReference type="ARBA" id="ARBA00022553"/>
    </source>
</evidence>
<accession>A0ABS5JSE3</accession>
<dbReference type="PANTHER" id="PTHR44591:SF3">
    <property type="entry name" value="RESPONSE REGULATORY DOMAIN-CONTAINING PROTEIN"/>
    <property type="match status" value="1"/>
</dbReference>
<evidence type="ECO:0000313" key="4">
    <source>
        <dbReference type="EMBL" id="MBS2097777.1"/>
    </source>
</evidence>
<dbReference type="InterPro" id="IPR011006">
    <property type="entry name" value="CheY-like_superfamily"/>
</dbReference>
<dbReference type="Proteomes" id="UP000708576">
    <property type="component" value="Unassembled WGS sequence"/>
</dbReference>
<keyword evidence="5" id="KW-1185">Reference proteome</keyword>
<dbReference type="Pfam" id="PF00072">
    <property type="entry name" value="Response_reg"/>
    <property type="match status" value="1"/>
</dbReference>
<dbReference type="InterPro" id="IPR017850">
    <property type="entry name" value="Alkaline_phosphatase_core_sf"/>
</dbReference>
<comment type="caution">
    <text evidence="4">The sequence shown here is derived from an EMBL/GenBank/DDBJ whole genome shotgun (WGS) entry which is preliminary data.</text>
</comment>